<dbReference type="EMBL" id="NCSJ02000140">
    <property type="protein sequence ID" value="RFU29071.1"/>
    <property type="molecule type" value="Genomic_DNA"/>
</dbReference>
<organism evidence="2 3">
    <name type="scientific">Scytalidium lignicola</name>
    <name type="common">Hyphomycete</name>
    <dbReference type="NCBI Taxonomy" id="5539"/>
    <lineage>
        <taxon>Eukaryota</taxon>
        <taxon>Fungi</taxon>
        <taxon>Dikarya</taxon>
        <taxon>Ascomycota</taxon>
        <taxon>Pezizomycotina</taxon>
        <taxon>Leotiomycetes</taxon>
        <taxon>Leotiomycetes incertae sedis</taxon>
        <taxon>Scytalidium</taxon>
    </lineage>
</organism>
<feature type="non-terminal residue" evidence="2">
    <location>
        <position position="1"/>
    </location>
</feature>
<name>A0A3E2H719_SCYLI</name>
<dbReference type="Pfam" id="PF09994">
    <property type="entry name" value="T6SS_Tle1-like_cat"/>
    <property type="match status" value="1"/>
</dbReference>
<dbReference type="OrthoDB" id="3162439at2759"/>
<comment type="caution">
    <text evidence="2">The sequence shown here is derived from an EMBL/GenBank/DDBJ whole genome shotgun (WGS) entry which is preliminary data.</text>
</comment>
<dbReference type="SUPFAM" id="SSF53474">
    <property type="entry name" value="alpha/beta-Hydrolases"/>
    <property type="match status" value="1"/>
</dbReference>
<dbReference type="OMA" id="HERRQHY"/>
<keyword evidence="3" id="KW-1185">Reference proteome</keyword>
<reference evidence="2 3" key="1">
    <citation type="submission" date="2018-05" db="EMBL/GenBank/DDBJ databases">
        <title>Draft genome sequence of Scytalidium lignicola DSM 105466, a ubiquitous saprotrophic fungus.</title>
        <authorList>
            <person name="Buettner E."/>
            <person name="Gebauer A.M."/>
            <person name="Hofrichter M."/>
            <person name="Liers C."/>
            <person name="Kellner H."/>
        </authorList>
    </citation>
    <scope>NUCLEOTIDE SEQUENCE [LARGE SCALE GENOMIC DNA]</scope>
    <source>
        <strain evidence="2 3">DSM 105466</strain>
    </source>
</reference>
<dbReference type="AlphaFoldDB" id="A0A3E2H719"/>
<protein>
    <recommendedName>
        <fullName evidence="1">T6SS Phospholipase effector Tle1-like catalytic domain-containing protein</fullName>
    </recommendedName>
</protein>
<evidence type="ECO:0000259" key="1">
    <source>
        <dbReference type="Pfam" id="PF09994"/>
    </source>
</evidence>
<sequence>MQEKGLIMVQDNAGAYAAKGTLEDLIKSMSKRFGMRCIVIAVDGTAREGQGGIEDEENTNVYRTKICVENNQDPELDSLYLPGVGTTGWSGKRLVDKITGHGTDRQIRKAYEFICEKYTHPDDKIYLIGYSRGAFAIRCVADLVFKIGILSHDDCRSERMNDVFRRWKSGKMNPLTGLNLAPVSNNRVNVCVLWDTVGSVNGPLCRVVDSDVRGADFNFHALALHERRQHYLPTVMRFLAPLPLPLTTAEQCWFNGYHGDIGGGRKKNALGNLALAWALAKLDDDLHPNWDALEVADNNNLQYNWAVDGEELYLDVRDTAKGIFRILPFRDRYPKLQFWNSNTHSTLPVNQETYTLNSQETIHSTVRYLSRYMRREPKVFESANRTEPPGVRWMLYGTDWFHVREAPVSWKGNTELRRWVEKNRRELNGNSRLGQSALRNVIIAELLAYLEDMQLQALIGGAVEA</sequence>
<dbReference type="InterPro" id="IPR018712">
    <property type="entry name" value="Tle1-like_cat"/>
</dbReference>
<evidence type="ECO:0000313" key="3">
    <source>
        <dbReference type="Proteomes" id="UP000258309"/>
    </source>
</evidence>
<evidence type="ECO:0000313" key="2">
    <source>
        <dbReference type="EMBL" id="RFU29071.1"/>
    </source>
</evidence>
<dbReference type="InterPro" id="IPR029058">
    <property type="entry name" value="AB_hydrolase_fold"/>
</dbReference>
<dbReference type="PANTHER" id="PTHR33840:SF1">
    <property type="entry name" value="TLE1 PHOSPHOLIPASE DOMAIN-CONTAINING PROTEIN"/>
    <property type="match status" value="1"/>
</dbReference>
<accession>A0A3E2H719</accession>
<proteinExistence type="predicted"/>
<feature type="domain" description="T6SS Phospholipase effector Tle1-like catalytic" evidence="1">
    <location>
        <begin position="37"/>
        <end position="279"/>
    </location>
</feature>
<dbReference type="Proteomes" id="UP000258309">
    <property type="component" value="Unassembled WGS sequence"/>
</dbReference>
<dbReference type="PANTHER" id="PTHR33840">
    <property type="match status" value="1"/>
</dbReference>
<feature type="non-terminal residue" evidence="2">
    <location>
        <position position="465"/>
    </location>
</feature>
<gene>
    <name evidence="2" type="ORF">B7463_g7258</name>
</gene>
<dbReference type="STRING" id="5539.A0A3E2H719"/>